<reference evidence="2 3" key="1">
    <citation type="journal article" date="2018" name="Mol. Biol. Evol.">
        <title>Broad Genomic Sampling Reveals a Smut Pathogenic Ancestry of the Fungal Clade Ustilaginomycotina.</title>
        <authorList>
            <person name="Kijpornyongpan T."/>
            <person name="Mondo S.J."/>
            <person name="Barry K."/>
            <person name="Sandor L."/>
            <person name="Lee J."/>
            <person name="Lipzen A."/>
            <person name="Pangilinan J."/>
            <person name="LaButti K."/>
            <person name="Hainaut M."/>
            <person name="Henrissat B."/>
            <person name="Grigoriev I.V."/>
            <person name="Spatafora J.W."/>
            <person name="Aime M.C."/>
        </authorList>
    </citation>
    <scope>NUCLEOTIDE SEQUENCE [LARGE SCALE GENOMIC DNA]</scope>
    <source>
        <strain evidence="2 3">MCA 5214</strain>
    </source>
</reference>
<keyword evidence="3" id="KW-1185">Reference proteome</keyword>
<evidence type="ECO:0000313" key="2">
    <source>
        <dbReference type="EMBL" id="PWN30147.1"/>
    </source>
</evidence>
<evidence type="ECO:0000259" key="1">
    <source>
        <dbReference type="Pfam" id="PF19026"/>
    </source>
</evidence>
<protein>
    <recommendedName>
        <fullName evidence="1">Nascent polypeptide-associated complex subunit alpha-like UBA domain-containing protein</fullName>
    </recommendedName>
</protein>
<dbReference type="AlphaFoldDB" id="A0A316UXV1"/>
<gene>
    <name evidence="2" type="ORF">BDZ90DRAFT_229178</name>
</gene>
<dbReference type="InterPro" id="IPR044034">
    <property type="entry name" value="NAC-like_UBA"/>
</dbReference>
<accession>A0A316UXV1</accession>
<organism evidence="2 3">
    <name type="scientific">Jaminaea rosea</name>
    <dbReference type="NCBI Taxonomy" id="1569628"/>
    <lineage>
        <taxon>Eukaryota</taxon>
        <taxon>Fungi</taxon>
        <taxon>Dikarya</taxon>
        <taxon>Basidiomycota</taxon>
        <taxon>Ustilaginomycotina</taxon>
        <taxon>Exobasidiomycetes</taxon>
        <taxon>Microstromatales</taxon>
        <taxon>Microstromatales incertae sedis</taxon>
        <taxon>Jaminaea</taxon>
    </lineage>
</organism>
<dbReference type="RefSeq" id="XP_025364759.1">
    <property type="nucleotide sequence ID" value="XM_025504950.1"/>
</dbReference>
<dbReference type="Gene3D" id="1.10.8.10">
    <property type="entry name" value="DNA helicase RuvA subunit, C-terminal domain"/>
    <property type="match status" value="1"/>
</dbReference>
<dbReference type="EMBL" id="KZ819662">
    <property type="protein sequence ID" value="PWN30147.1"/>
    <property type="molecule type" value="Genomic_DNA"/>
</dbReference>
<dbReference type="GeneID" id="37026773"/>
<dbReference type="Proteomes" id="UP000245884">
    <property type="component" value="Unassembled WGS sequence"/>
</dbReference>
<feature type="domain" description="Nascent polypeptide-associated complex subunit alpha-like UBA" evidence="1">
    <location>
        <begin position="33"/>
        <end position="71"/>
    </location>
</feature>
<dbReference type="OrthoDB" id="285219at2759"/>
<evidence type="ECO:0000313" key="3">
    <source>
        <dbReference type="Proteomes" id="UP000245884"/>
    </source>
</evidence>
<name>A0A316UXV1_9BASI</name>
<sequence length="74" mass="8089">MSEAINAVCVDMPDEARKKQAKLAGEKAVQGKKVKKEDVEYLVRELMLPRHKAETALQEADGDLVAAVKKVVVA</sequence>
<proteinExistence type="predicted"/>
<dbReference type="Pfam" id="PF19026">
    <property type="entry name" value="UBA_HYPK"/>
    <property type="match status" value="1"/>
</dbReference>